<organism evidence="1 2">
    <name type="scientific">Ehrlichia sennetsu (strain ATCC VR-367 / Miyayama)</name>
    <name type="common">Neorickettsia sennetsu</name>
    <dbReference type="NCBI Taxonomy" id="222891"/>
    <lineage>
        <taxon>Bacteria</taxon>
        <taxon>Pseudomonadati</taxon>
        <taxon>Pseudomonadota</taxon>
        <taxon>Alphaproteobacteria</taxon>
        <taxon>Rickettsiales</taxon>
        <taxon>Anaplasmataceae</taxon>
        <taxon>Ehrlichia</taxon>
    </lineage>
</organism>
<name>Q2GCZ6_EHRS3</name>
<keyword evidence="2" id="KW-1185">Reference proteome</keyword>
<dbReference type="EMBL" id="CP000237">
    <property type="protein sequence ID" value="ABD46500.1"/>
    <property type="molecule type" value="Genomic_DNA"/>
</dbReference>
<dbReference type="Proteomes" id="UP000001942">
    <property type="component" value="Chromosome"/>
</dbReference>
<evidence type="ECO:0000313" key="1">
    <source>
        <dbReference type="EMBL" id="ABD46500.1"/>
    </source>
</evidence>
<evidence type="ECO:0000313" key="2">
    <source>
        <dbReference type="Proteomes" id="UP000001942"/>
    </source>
</evidence>
<protein>
    <submittedName>
        <fullName evidence="1">Uncharacterized protein</fullName>
    </submittedName>
</protein>
<dbReference type="AlphaFoldDB" id="Q2GCZ6"/>
<gene>
    <name evidence="1" type="ordered locus">NSE_0775</name>
</gene>
<sequence length="52" mass="5400">MRKADAREYAPDGPALWIALSTVSTAGDTRPATASGAALSCWNSAILNCSIF</sequence>
<accession>Q2GCZ6</accession>
<proteinExistence type="predicted"/>
<reference evidence="1 2" key="1">
    <citation type="journal article" date="2006" name="PLoS Genet.">
        <title>Comparative genomics of emerging human ehrlichiosis agents.</title>
        <authorList>
            <person name="Dunning Hotopp J.C."/>
            <person name="Lin M."/>
            <person name="Madupu R."/>
            <person name="Crabtree J."/>
            <person name="Angiuoli S.V."/>
            <person name="Eisen J.A."/>
            <person name="Seshadri R."/>
            <person name="Ren Q."/>
            <person name="Wu M."/>
            <person name="Utterback T.R."/>
            <person name="Smith S."/>
            <person name="Lewis M."/>
            <person name="Khouri H."/>
            <person name="Zhang C."/>
            <person name="Niu H."/>
            <person name="Lin Q."/>
            <person name="Ohashi N."/>
            <person name="Zhi N."/>
            <person name="Nelson W."/>
            <person name="Brinkac L.M."/>
            <person name="Dodson R.J."/>
            <person name="Rosovitz M.J."/>
            <person name="Sundaram J."/>
            <person name="Daugherty S.C."/>
            <person name="Davidsen T."/>
            <person name="Durkin A.S."/>
            <person name="Gwinn M."/>
            <person name="Haft D.H."/>
            <person name="Selengut J.D."/>
            <person name="Sullivan S.A."/>
            <person name="Zafar N."/>
            <person name="Zhou L."/>
            <person name="Benahmed F."/>
            <person name="Forberger H."/>
            <person name="Halpin R."/>
            <person name="Mulligan S."/>
            <person name="Robinson J."/>
            <person name="White O."/>
            <person name="Rikihisa Y."/>
            <person name="Tettelin H."/>
        </authorList>
    </citation>
    <scope>NUCLEOTIDE SEQUENCE [LARGE SCALE GENOMIC DNA]</scope>
    <source>
        <strain evidence="2">ATCC VR-367 / Miyayama</strain>
    </source>
</reference>
<dbReference type="KEGG" id="nse:NSE_0775"/>
<dbReference type="HOGENOM" id="CLU_3082282_0_0_5"/>